<dbReference type="GO" id="GO:0045259">
    <property type="term" value="C:proton-transporting ATP synthase complex"/>
    <property type="evidence" value="ECO:0007669"/>
    <property type="project" value="UniProtKB-KW"/>
</dbReference>
<comment type="subcellular location">
    <subcellularLocation>
        <location evidence="7">Cell membrane</location>
        <topology evidence="7">Peripheral membrane protein</topology>
    </subcellularLocation>
    <subcellularLocation>
        <location evidence="1">Membrane</location>
    </subcellularLocation>
</comment>
<sequence length="179" mass="20200">MSKDFEVANRYAVALFEVAKDEQLIDQFDTELAIVKEAIEQNNDFRTLVENPTITVEAKKNMIATVFTGLTPVLQDFIFLLIDRGREDYLAVIIDRYLNKVKEARGIADADVYSVIPLSEAEQAELSKAFAAKMSKNELTIHNHIDPSLLGGVRVVIGNRIYDGSLKSKLRDLERQIKL</sequence>
<dbReference type="InterPro" id="IPR026015">
    <property type="entry name" value="ATP_synth_OSCP/delta_N_sf"/>
</dbReference>
<comment type="function">
    <text evidence="7">F(1)F(0) ATP synthase produces ATP from ADP in the presence of a proton or sodium gradient. F-type ATPases consist of two structural domains, F(1) containing the extramembraneous catalytic core and F(0) containing the membrane proton channel, linked together by a central stalk and a peripheral stalk. During catalysis, ATP synthesis in the catalytic domain of F(1) is coupled via a rotary mechanism of the central stalk subunits to proton translocation.</text>
</comment>
<dbReference type="Proteomes" id="UP000535908">
    <property type="component" value="Unassembled WGS sequence"/>
</dbReference>
<evidence type="ECO:0000256" key="4">
    <source>
        <dbReference type="ARBA" id="ARBA00023065"/>
    </source>
</evidence>
<accession>A0A7X0Y2Y8</accession>
<evidence type="ECO:0000256" key="3">
    <source>
        <dbReference type="ARBA" id="ARBA00022781"/>
    </source>
</evidence>
<organism evidence="8 9">
    <name type="scientific">Listeria grandensis</name>
    <dbReference type="NCBI Taxonomy" id="1494963"/>
    <lineage>
        <taxon>Bacteria</taxon>
        <taxon>Bacillati</taxon>
        <taxon>Bacillota</taxon>
        <taxon>Bacilli</taxon>
        <taxon>Bacillales</taxon>
        <taxon>Listeriaceae</taxon>
        <taxon>Listeria</taxon>
    </lineage>
</organism>
<evidence type="ECO:0000256" key="1">
    <source>
        <dbReference type="ARBA" id="ARBA00004370"/>
    </source>
</evidence>
<proteinExistence type="inferred from homology"/>
<keyword evidence="5 7" id="KW-0472">Membrane</keyword>
<dbReference type="EMBL" id="JAARWN010000002">
    <property type="protein sequence ID" value="MBC1935778.1"/>
    <property type="molecule type" value="Genomic_DNA"/>
</dbReference>
<protein>
    <recommendedName>
        <fullName evidence="7">ATP synthase subunit delta</fullName>
    </recommendedName>
    <alternativeName>
        <fullName evidence="7">ATP synthase F(1) sector subunit delta</fullName>
    </alternativeName>
    <alternativeName>
        <fullName evidence="7">F-type ATPase subunit delta</fullName>
        <shortName evidence="7">F-ATPase subunit delta</shortName>
    </alternativeName>
</protein>
<comment type="similarity">
    <text evidence="7">Belongs to the ATPase delta chain family.</text>
</comment>
<evidence type="ECO:0000256" key="6">
    <source>
        <dbReference type="ARBA" id="ARBA00023310"/>
    </source>
</evidence>
<reference evidence="8 9" key="1">
    <citation type="submission" date="2020-03" db="EMBL/GenBank/DDBJ databases">
        <title>Soil Listeria distribution.</title>
        <authorList>
            <person name="Liao J."/>
            <person name="Wiedmann M."/>
        </authorList>
    </citation>
    <scope>NUCLEOTIDE SEQUENCE [LARGE SCALE GENOMIC DNA]</scope>
    <source>
        <strain evidence="8 9">FSL L7-0741</strain>
    </source>
</reference>
<keyword evidence="7" id="KW-1003">Cell membrane</keyword>
<evidence type="ECO:0000256" key="5">
    <source>
        <dbReference type="ARBA" id="ARBA00023136"/>
    </source>
</evidence>
<evidence type="ECO:0000313" key="8">
    <source>
        <dbReference type="EMBL" id="MBC1935778.1"/>
    </source>
</evidence>
<dbReference type="HAMAP" id="MF_01416">
    <property type="entry name" value="ATP_synth_delta_bact"/>
    <property type="match status" value="1"/>
</dbReference>
<comment type="caution">
    <text evidence="8">The sequence shown here is derived from an EMBL/GenBank/DDBJ whole genome shotgun (WGS) entry which is preliminary data.</text>
</comment>
<dbReference type="SUPFAM" id="SSF47928">
    <property type="entry name" value="N-terminal domain of the delta subunit of the F1F0-ATP synthase"/>
    <property type="match status" value="1"/>
</dbReference>
<name>A0A7X0Y2Y8_9LIST</name>
<dbReference type="NCBIfam" id="TIGR01145">
    <property type="entry name" value="ATP_synt_delta"/>
    <property type="match status" value="1"/>
</dbReference>
<evidence type="ECO:0000256" key="7">
    <source>
        <dbReference type="HAMAP-Rule" id="MF_01416"/>
    </source>
</evidence>
<keyword evidence="2 7" id="KW-0813">Transport</keyword>
<dbReference type="GO" id="GO:0046933">
    <property type="term" value="F:proton-transporting ATP synthase activity, rotational mechanism"/>
    <property type="evidence" value="ECO:0007669"/>
    <property type="project" value="UniProtKB-UniRule"/>
</dbReference>
<keyword evidence="6 7" id="KW-0066">ATP synthesis</keyword>
<dbReference type="RefSeq" id="WP_036065650.1">
    <property type="nucleotide sequence ID" value="NZ_JAARRE010000006.1"/>
</dbReference>
<keyword evidence="4 7" id="KW-0406">Ion transport</keyword>
<dbReference type="GO" id="GO:0005886">
    <property type="term" value="C:plasma membrane"/>
    <property type="evidence" value="ECO:0007669"/>
    <property type="project" value="UniProtKB-SubCell"/>
</dbReference>
<comment type="function">
    <text evidence="7">This protein is part of the stalk that links CF(0) to CF(1). It either transmits conformational changes from CF(0) to CF(1) or is implicated in proton conduction.</text>
</comment>
<evidence type="ECO:0000313" key="9">
    <source>
        <dbReference type="Proteomes" id="UP000535908"/>
    </source>
</evidence>
<dbReference type="InterPro" id="IPR000711">
    <property type="entry name" value="ATPase_OSCP/dsu"/>
</dbReference>
<keyword evidence="3 7" id="KW-0375">Hydrogen ion transport</keyword>
<dbReference type="PRINTS" id="PR00125">
    <property type="entry name" value="ATPASEDELTA"/>
</dbReference>
<dbReference type="PANTHER" id="PTHR11910">
    <property type="entry name" value="ATP SYNTHASE DELTA CHAIN"/>
    <property type="match status" value="1"/>
</dbReference>
<gene>
    <name evidence="7" type="primary">atpH</name>
    <name evidence="8" type="ORF">HCA69_05325</name>
</gene>
<dbReference type="NCBIfam" id="NF004403">
    <property type="entry name" value="PRK05758.2-4"/>
    <property type="match status" value="1"/>
</dbReference>
<dbReference type="Pfam" id="PF00213">
    <property type="entry name" value="OSCP"/>
    <property type="match status" value="1"/>
</dbReference>
<evidence type="ECO:0000256" key="2">
    <source>
        <dbReference type="ARBA" id="ARBA00022448"/>
    </source>
</evidence>
<dbReference type="Gene3D" id="1.10.520.20">
    <property type="entry name" value="N-terminal domain of the delta subunit of the F1F0-ATP synthase"/>
    <property type="match status" value="1"/>
</dbReference>
<keyword evidence="7" id="KW-0139">CF(1)</keyword>
<dbReference type="AlphaFoldDB" id="A0A7X0Y2Y8"/>